<keyword evidence="2" id="KW-0472">Membrane</keyword>
<evidence type="ECO:0000256" key="3">
    <source>
        <dbReference type="ARBA" id="ARBA00023180"/>
    </source>
</evidence>
<dbReference type="SMART" id="SM00423">
    <property type="entry name" value="PSI"/>
    <property type="match status" value="1"/>
</dbReference>
<dbReference type="InterPro" id="IPR016201">
    <property type="entry name" value="PSI"/>
</dbReference>
<gene>
    <name evidence="4" type="ORF">CGI_10007850</name>
</gene>
<accession>K1RXH8</accession>
<keyword evidence="3" id="KW-0325">Glycoprotein</keyword>
<evidence type="ECO:0000313" key="4">
    <source>
        <dbReference type="EMBL" id="EKC39686.1"/>
    </source>
</evidence>
<dbReference type="EMBL" id="JH815776">
    <property type="protein sequence ID" value="EKC39686.1"/>
    <property type="molecule type" value="Genomic_DNA"/>
</dbReference>
<evidence type="ECO:0000256" key="1">
    <source>
        <dbReference type="ARBA" id="ARBA00004370"/>
    </source>
</evidence>
<dbReference type="HOGENOM" id="CLU_1662497_0_0_1"/>
<dbReference type="InParanoid" id="K1RXH8"/>
<evidence type="ECO:0000256" key="2">
    <source>
        <dbReference type="ARBA" id="ARBA00023136"/>
    </source>
</evidence>
<name>K1RXH8_MAGGI</name>
<dbReference type="GO" id="GO:0016020">
    <property type="term" value="C:membrane"/>
    <property type="evidence" value="ECO:0007669"/>
    <property type="project" value="UniProtKB-SubCell"/>
</dbReference>
<dbReference type="AlphaFoldDB" id="K1RXH8"/>
<organism evidence="4">
    <name type="scientific">Magallana gigas</name>
    <name type="common">Pacific oyster</name>
    <name type="synonym">Crassostrea gigas</name>
    <dbReference type="NCBI Taxonomy" id="29159"/>
    <lineage>
        <taxon>Eukaryota</taxon>
        <taxon>Metazoa</taxon>
        <taxon>Spiralia</taxon>
        <taxon>Lophotrochozoa</taxon>
        <taxon>Mollusca</taxon>
        <taxon>Bivalvia</taxon>
        <taxon>Autobranchia</taxon>
        <taxon>Pteriomorphia</taxon>
        <taxon>Ostreida</taxon>
        <taxon>Ostreoidea</taxon>
        <taxon>Ostreidae</taxon>
        <taxon>Magallana</taxon>
    </lineage>
</organism>
<protein>
    <submittedName>
        <fullName evidence="4">Uncharacterized protein</fullName>
    </submittedName>
</protein>
<comment type="subcellular location">
    <subcellularLocation>
        <location evidence="1">Membrane</location>
    </subcellularLocation>
</comment>
<reference evidence="4" key="1">
    <citation type="journal article" date="2012" name="Nature">
        <title>The oyster genome reveals stress adaptation and complexity of shell formation.</title>
        <authorList>
            <person name="Zhang G."/>
            <person name="Fang X."/>
            <person name="Guo X."/>
            <person name="Li L."/>
            <person name="Luo R."/>
            <person name="Xu F."/>
            <person name="Yang P."/>
            <person name="Zhang L."/>
            <person name="Wang X."/>
            <person name="Qi H."/>
            <person name="Xiong Z."/>
            <person name="Que H."/>
            <person name="Xie Y."/>
            <person name="Holland P.W."/>
            <person name="Paps J."/>
            <person name="Zhu Y."/>
            <person name="Wu F."/>
            <person name="Chen Y."/>
            <person name="Wang J."/>
            <person name="Peng C."/>
            <person name="Meng J."/>
            <person name="Yang L."/>
            <person name="Liu J."/>
            <person name="Wen B."/>
            <person name="Zhang N."/>
            <person name="Huang Z."/>
            <person name="Zhu Q."/>
            <person name="Feng Y."/>
            <person name="Mount A."/>
            <person name="Hedgecock D."/>
            <person name="Xu Z."/>
            <person name="Liu Y."/>
            <person name="Domazet-Loso T."/>
            <person name="Du Y."/>
            <person name="Sun X."/>
            <person name="Zhang S."/>
            <person name="Liu B."/>
            <person name="Cheng P."/>
            <person name="Jiang X."/>
            <person name="Li J."/>
            <person name="Fan D."/>
            <person name="Wang W."/>
            <person name="Fu W."/>
            <person name="Wang T."/>
            <person name="Wang B."/>
            <person name="Zhang J."/>
            <person name="Peng Z."/>
            <person name="Li Y."/>
            <person name="Li N."/>
            <person name="Wang J."/>
            <person name="Chen M."/>
            <person name="He Y."/>
            <person name="Tan F."/>
            <person name="Song X."/>
            <person name="Zheng Q."/>
            <person name="Huang R."/>
            <person name="Yang H."/>
            <person name="Du X."/>
            <person name="Chen L."/>
            <person name="Yang M."/>
            <person name="Gaffney P.M."/>
            <person name="Wang S."/>
            <person name="Luo L."/>
            <person name="She Z."/>
            <person name="Ming Y."/>
            <person name="Huang W."/>
            <person name="Zhang S."/>
            <person name="Huang B."/>
            <person name="Zhang Y."/>
            <person name="Qu T."/>
            <person name="Ni P."/>
            <person name="Miao G."/>
            <person name="Wang J."/>
            <person name="Wang Q."/>
            <person name="Steinberg C.E."/>
            <person name="Wang H."/>
            <person name="Li N."/>
            <person name="Qian L."/>
            <person name="Zhang G."/>
            <person name="Li Y."/>
            <person name="Yang H."/>
            <person name="Liu X."/>
            <person name="Wang J."/>
            <person name="Yin Y."/>
            <person name="Wang J."/>
        </authorList>
    </citation>
    <scope>NUCLEOTIDE SEQUENCE [LARGE SCALE GENOMIC DNA]</scope>
    <source>
        <strain evidence="4">05x7-T-G4-1.051#20</strain>
    </source>
</reference>
<dbReference type="SUPFAM" id="SSF103575">
    <property type="entry name" value="Plexin repeat"/>
    <property type="match status" value="1"/>
</dbReference>
<dbReference type="Gene3D" id="3.30.1680.10">
    <property type="entry name" value="ligand-binding face of the semaphorins, domain 2"/>
    <property type="match status" value="1"/>
</dbReference>
<dbReference type="InterPro" id="IPR002165">
    <property type="entry name" value="Plexin_repeat"/>
</dbReference>
<proteinExistence type="predicted"/>
<sequence length="159" mass="17755">MSENKIVKLLQETQCGKYSDNCQQCMDVRDANCGWCVTSNRCTLIMECASVSPDYWLPSVKNQCLSLEFKDHPLGYAYKLDQTTLVSPVRFRQEGALAVRSLLIKEQKDTAKVCLFGPNAETNYASGGCVKVSAVYPKTYYQKLQLTTSPASTCEVQVK</sequence>
<dbReference type="Pfam" id="PF01437">
    <property type="entry name" value="PSI"/>
    <property type="match status" value="1"/>
</dbReference>